<dbReference type="EMBL" id="UINC01001348">
    <property type="protein sequence ID" value="SUZ78296.1"/>
    <property type="molecule type" value="Genomic_DNA"/>
</dbReference>
<proteinExistence type="inferred from homology"/>
<dbReference type="Pfam" id="PF10502">
    <property type="entry name" value="Peptidase_S26"/>
    <property type="match status" value="2"/>
</dbReference>
<reference evidence="6" key="1">
    <citation type="submission" date="2018-05" db="EMBL/GenBank/DDBJ databases">
        <authorList>
            <person name="Lanie J.A."/>
            <person name="Ng W.-L."/>
            <person name="Kazmierczak K.M."/>
            <person name="Andrzejewski T.M."/>
            <person name="Davidsen T.M."/>
            <person name="Wayne K.J."/>
            <person name="Tettelin H."/>
            <person name="Glass J.I."/>
            <person name="Rusch D."/>
            <person name="Podicherti R."/>
            <person name="Tsui H.-C.T."/>
            <person name="Winkler M.E."/>
        </authorList>
    </citation>
    <scope>NUCLEOTIDE SEQUENCE</scope>
</reference>
<evidence type="ECO:0000256" key="1">
    <source>
        <dbReference type="ARBA" id="ARBA00000677"/>
    </source>
</evidence>
<dbReference type="EC" id="3.4.21.89" evidence="3"/>
<comment type="catalytic activity">
    <reaction evidence="1">
        <text>Cleavage of hydrophobic, N-terminal signal or leader sequences from secreted and periplasmic proteins.</text>
        <dbReference type="EC" id="3.4.21.89"/>
    </reaction>
</comment>
<dbReference type="CDD" id="cd06530">
    <property type="entry name" value="S26_SPase_I"/>
    <property type="match status" value="2"/>
</dbReference>
<dbReference type="InterPro" id="IPR019758">
    <property type="entry name" value="Pept_S26A_signal_pept_1_CS"/>
</dbReference>
<dbReference type="GO" id="GO:0016020">
    <property type="term" value="C:membrane"/>
    <property type="evidence" value="ECO:0007669"/>
    <property type="project" value="InterPro"/>
</dbReference>
<dbReference type="SUPFAM" id="SSF51306">
    <property type="entry name" value="LexA/Signal peptidase"/>
    <property type="match status" value="1"/>
</dbReference>
<evidence type="ECO:0000256" key="2">
    <source>
        <dbReference type="ARBA" id="ARBA00009370"/>
    </source>
</evidence>
<dbReference type="AlphaFoldDB" id="A0A381QG69"/>
<dbReference type="PRINTS" id="PR00727">
    <property type="entry name" value="LEADERPTASE"/>
</dbReference>
<protein>
    <recommendedName>
        <fullName evidence="3">signal peptidase I</fullName>
        <ecNumber evidence="3">3.4.21.89</ecNumber>
    </recommendedName>
</protein>
<dbReference type="Gene3D" id="2.10.109.10">
    <property type="entry name" value="Umud Fragment, subunit A"/>
    <property type="match status" value="1"/>
</dbReference>
<dbReference type="InterPro" id="IPR019533">
    <property type="entry name" value="Peptidase_S26"/>
</dbReference>
<dbReference type="GO" id="GO:0006465">
    <property type="term" value="P:signal peptide processing"/>
    <property type="evidence" value="ECO:0007669"/>
    <property type="project" value="InterPro"/>
</dbReference>
<feature type="domain" description="Peptidase S26" evidence="5">
    <location>
        <begin position="256"/>
        <end position="294"/>
    </location>
</feature>
<dbReference type="GO" id="GO:0004252">
    <property type="term" value="F:serine-type endopeptidase activity"/>
    <property type="evidence" value="ECO:0007669"/>
    <property type="project" value="InterPro"/>
</dbReference>
<feature type="domain" description="Peptidase S26" evidence="5">
    <location>
        <begin position="2"/>
        <end position="151"/>
    </location>
</feature>
<accession>A0A381QG69</accession>
<evidence type="ECO:0000256" key="4">
    <source>
        <dbReference type="ARBA" id="ARBA00022801"/>
    </source>
</evidence>
<dbReference type="NCBIfam" id="TIGR02227">
    <property type="entry name" value="sigpep_I_bact"/>
    <property type="match status" value="2"/>
</dbReference>
<evidence type="ECO:0000256" key="3">
    <source>
        <dbReference type="ARBA" id="ARBA00013208"/>
    </source>
</evidence>
<gene>
    <name evidence="6" type="ORF">METZ01_LOCUS31150</name>
</gene>
<organism evidence="6">
    <name type="scientific">marine metagenome</name>
    <dbReference type="NCBI Taxonomy" id="408172"/>
    <lineage>
        <taxon>unclassified sequences</taxon>
        <taxon>metagenomes</taxon>
        <taxon>ecological metagenomes</taxon>
    </lineage>
</organism>
<dbReference type="PANTHER" id="PTHR43390:SF1">
    <property type="entry name" value="CHLOROPLAST PROCESSING PEPTIDASE"/>
    <property type="match status" value="1"/>
</dbReference>
<comment type="similarity">
    <text evidence="2">Belongs to the peptidase S26 family.</text>
</comment>
<dbReference type="InterPro" id="IPR000223">
    <property type="entry name" value="Pept_S26A_signal_pept_1"/>
</dbReference>
<dbReference type="PANTHER" id="PTHR43390">
    <property type="entry name" value="SIGNAL PEPTIDASE I"/>
    <property type="match status" value="1"/>
</dbReference>
<keyword evidence="4" id="KW-0378">Hydrolase</keyword>
<evidence type="ECO:0000259" key="5">
    <source>
        <dbReference type="Pfam" id="PF10502"/>
    </source>
</evidence>
<sequence>MILIIIILFLKETVVEAYIVPTTSMEENILKGDFLIGSRYIYGMKVPEKIWIPFSAISIPTFLPEYRFPAFKQVARGDVVVFEYPRDPVYKYVKRCIGIAGDIVKIEDQNVYINGEFVPFPEGGKFIMNNYLSKEVIDPDIFLGRQGNKDQYPEITIPKKGDSFILDENMDWKLVLPLLLYEGNKVQYIFGDNSLTFTNISPRDIERRTGDKNIYKEYFPSTNATLITPWSNRFKKEHIQYLYINGKPINEIEAYTLSQDYFWMMGDNRDNSEDSRFWGFVPKSHILGQPIITWFSINLDNYIPRLNRIGKIPN</sequence>
<name>A0A381QG69_9ZZZZ</name>
<dbReference type="PROSITE" id="PS00761">
    <property type="entry name" value="SPASE_I_3"/>
    <property type="match status" value="1"/>
</dbReference>
<evidence type="ECO:0000313" key="6">
    <source>
        <dbReference type="EMBL" id="SUZ78296.1"/>
    </source>
</evidence>
<dbReference type="InterPro" id="IPR036286">
    <property type="entry name" value="LexA/Signal_pep-like_sf"/>
</dbReference>
<dbReference type="GO" id="GO:0009003">
    <property type="term" value="F:signal peptidase activity"/>
    <property type="evidence" value="ECO:0007669"/>
    <property type="project" value="UniProtKB-EC"/>
</dbReference>